<dbReference type="EMBL" id="FCOI02000008">
    <property type="protein sequence ID" value="SAK60676.1"/>
    <property type="molecule type" value="Genomic_DNA"/>
</dbReference>
<sequence>MSRVLPRSVVIATLCAAGLMFNASAPAIAGDAQLLPPPFVTSSTVPPNGDVNPYGVAYVPQGFASYGTIAPGDLLVSNFNNAKNLQGTGTTIVKITPNGNPTVFFQGAQGLGLTTALGVLKAGFVLVGNVPTDDGTFATIKPGSLIVLNRTGSIVTQWTASNAGLDGPWDLTILDMGNRAKIFVSNVLNGTVVRLDITIDEGGVHLQHSTRIASGYPFRGDPAALVVGPTGLAYDPQRDVLYVASTVDNAIFAVYGAGSTRHDGGKGVLTYADNAHLHGPLALALGPNGHLFTANGDAINGDPNQPSEITEFTPQGRFIAQLSVDPAQGGAFGLAFSMPRHDTVQFAAVNDNVPNITAWSLPFDNDRR</sequence>
<evidence type="ECO:0008006" key="4">
    <source>
        <dbReference type="Google" id="ProtNLM"/>
    </source>
</evidence>
<evidence type="ECO:0000313" key="3">
    <source>
        <dbReference type="Proteomes" id="UP000054624"/>
    </source>
</evidence>
<dbReference type="InterPro" id="IPR011042">
    <property type="entry name" value="6-blade_b-propeller_TolB-like"/>
</dbReference>
<proteinExistence type="predicted"/>
<gene>
    <name evidence="2" type="ORF">AWB76_02946</name>
</gene>
<name>A0A158AT84_9BURK</name>
<dbReference type="RefSeq" id="WP_061160796.1">
    <property type="nucleotide sequence ID" value="NZ_FCOI02000008.1"/>
</dbReference>
<evidence type="ECO:0000256" key="1">
    <source>
        <dbReference type="SAM" id="SignalP"/>
    </source>
</evidence>
<feature type="chain" id="PRO_5007620885" description="Lactonase" evidence="1">
    <location>
        <begin position="30"/>
        <end position="368"/>
    </location>
</feature>
<evidence type="ECO:0000313" key="2">
    <source>
        <dbReference type="EMBL" id="SAK60676.1"/>
    </source>
</evidence>
<keyword evidence="3" id="KW-1185">Reference proteome</keyword>
<keyword evidence="1" id="KW-0732">Signal</keyword>
<accession>A0A158AT84</accession>
<dbReference type="SUPFAM" id="SSF101898">
    <property type="entry name" value="NHL repeat"/>
    <property type="match status" value="1"/>
</dbReference>
<protein>
    <recommendedName>
        <fullName evidence="4">Lactonase</fullName>
    </recommendedName>
</protein>
<feature type="signal peptide" evidence="1">
    <location>
        <begin position="1"/>
        <end position="29"/>
    </location>
</feature>
<dbReference type="AlphaFoldDB" id="A0A158AT84"/>
<dbReference type="Gene3D" id="2.120.10.30">
    <property type="entry name" value="TolB, C-terminal domain"/>
    <property type="match status" value="1"/>
</dbReference>
<organism evidence="2 3">
    <name type="scientific">Caballeronia temeraria</name>
    <dbReference type="NCBI Taxonomy" id="1777137"/>
    <lineage>
        <taxon>Bacteria</taxon>
        <taxon>Pseudomonadati</taxon>
        <taxon>Pseudomonadota</taxon>
        <taxon>Betaproteobacteria</taxon>
        <taxon>Burkholderiales</taxon>
        <taxon>Burkholderiaceae</taxon>
        <taxon>Caballeronia</taxon>
    </lineage>
</organism>
<reference evidence="3" key="1">
    <citation type="submission" date="2016-01" db="EMBL/GenBank/DDBJ databases">
        <authorList>
            <person name="Peeters Charlotte."/>
        </authorList>
    </citation>
    <scope>NUCLEOTIDE SEQUENCE [LARGE SCALE GENOMIC DNA]</scope>
</reference>
<dbReference type="STRING" id="1777137.AWB76_02946"/>
<dbReference type="Proteomes" id="UP000054624">
    <property type="component" value="Unassembled WGS sequence"/>
</dbReference>